<organism evidence="1 2">
    <name type="scientific">Pseudoflavonifractor capillosus ATCC 29799</name>
    <dbReference type="NCBI Taxonomy" id="411467"/>
    <lineage>
        <taxon>Bacteria</taxon>
        <taxon>Bacillati</taxon>
        <taxon>Bacillota</taxon>
        <taxon>Clostridia</taxon>
        <taxon>Eubacteriales</taxon>
        <taxon>Oscillospiraceae</taxon>
        <taxon>Pseudoflavonifractor</taxon>
    </lineage>
</organism>
<dbReference type="EMBL" id="AAXG02000028">
    <property type="protein sequence ID" value="EDM99008.1"/>
    <property type="molecule type" value="Genomic_DNA"/>
</dbReference>
<reference evidence="1 2" key="1">
    <citation type="submission" date="2007-04" db="EMBL/GenBank/DDBJ databases">
        <authorList>
            <person name="Fulton L."/>
            <person name="Clifton S."/>
            <person name="Fulton B."/>
            <person name="Xu J."/>
            <person name="Minx P."/>
            <person name="Pepin K.H."/>
            <person name="Johnson M."/>
            <person name="Thiruvilangam P."/>
            <person name="Bhonagiri V."/>
            <person name="Nash W.E."/>
            <person name="Mardis E.R."/>
            <person name="Wilson R.K."/>
        </authorList>
    </citation>
    <scope>NUCLEOTIDE SEQUENCE [LARGE SCALE GENOMIC DNA]</scope>
    <source>
        <strain evidence="1 2">ATCC 29799</strain>
    </source>
</reference>
<sequence length="94" mass="10714">MSLRRSATLLGLSCTAWEVHCVCQSPVCIKYLKAEEVTITGIFLKHQYSKEIDFPAISPPFFDRSLSQFCVVNKCRTFQTDWNNTHILSSIILS</sequence>
<dbReference type="STRING" id="411467.BACCAP_02934"/>
<comment type="caution">
    <text evidence="1">The sequence shown here is derived from an EMBL/GenBank/DDBJ whole genome shotgun (WGS) entry which is preliminary data.</text>
</comment>
<protein>
    <submittedName>
        <fullName evidence="1">Uncharacterized protein</fullName>
    </submittedName>
</protein>
<evidence type="ECO:0000313" key="1">
    <source>
        <dbReference type="EMBL" id="EDM99008.1"/>
    </source>
</evidence>
<gene>
    <name evidence="1" type="ORF">BACCAP_02934</name>
</gene>
<reference evidence="1 2" key="2">
    <citation type="submission" date="2007-06" db="EMBL/GenBank/DDBJ databases">
        <title>Draft genome sequence of Pseudoflavonifractor capillosus ATCC 29799.</title>
        <authorList>
            <person name="Sudarsanam P."/>
            <person name="Ley R."/>
            <person name="Guruge J."/>
            <person name="Turnbaugh P.J."/>
            <person name="Mahowald M."/>
            <person name="Liep D."/>
            <person name="Gordon J."/>
        </authorList>
    </citation>
    <scope>NUCLEOTIDE SEQUENCE [LARGE SCALE GENOMIC DNA]</scope>
    <source>
        <strain evidence="1 2">ATCC 29799</strain>
    </source>
</reference>
<dbReference type="Proteomes" id="UP000003639">
    <property type="component" value="Unassembled WGS sequence"/>
</dbReference>
<proteinExistence type="predicted"/>
<dbReference type="AlphaFoldDB" id="A6NXI7"/>
<name>A6NXI7_9FIRM</name>
<evidence type="ECO:0000313" key="2">
    <source>
        <dbReference type="Proteomes" id="UP000003639"/>
    </source>
</evidence>
<keyword evidence="2" id="KW-1185">Reference proteome</keyword>
<accession>A6NXI7</accession>